<dbReference type="RefSeq" id="WP_306860239.1">
    <property type="nucleotide sequence ID" value="NZ_JAUSRB010000002.1"/>
</dbReference>
<sequence length="331" mass="35210">MLTVPALEDPHAQRQQDRHWYGSQVLVTGATGFIGARLVERLGSLGAQVHAVSRSPREGAGHGETWHVADVSDAGAVEDLVRSTRPAVVFHLASEVAGARDPQLVRPMLDSNLASVVNLLTAVAGSPGTRVVLAGSLEEPRPAEGETAPSSPYAVAKWAASGYARMFHHLWDVPVTTLRIGMVYGPGQHDTRKLVPYVTLSLLRGEAPSLSSGTRQLDWVYVDDVVDAFLAAGMTPEAAGLSLDIGTGTRTSIRDTVELLGRIIGGPARPRYGAISDRPLDSARIADIAPAAEVLRWRPVTGLEEGLRLTTAWYAERLRRDGTATAAGTAP</sequence>
<dbReference type="Pfam" id="PF01370">
    <property type="entry name" value="Epimerase"/>
    <property type="match status" value="1"/>
</dbReference>
<reference evidence="3 4" key="1">
    <citation type="submission" date="2023-07" db="EMBL/GenBank/DDBJ databases">
        <title>Sequencing the genomes of 1000 actinobacteria strains.</title>
        <authorList>
            <person name="Klenk H.-P."/>
        </authorList>
    </citation>
    <scope>NUCLEOTIDE SEQUENCE [LARGE SCALE GENOMIC DNA]</scope>
    <source>
        <strain evidence="3 4">DSM 44109</strain>
    </source>
</reference>
<dbReference type="InterPro" id="IPR001509">
    <property type="entry name" value="Epimerase_deHydtase"/>
</dbReference>
<evidence type="ECO:0000313" key="3">
    <source>
        <dbReference type="EMBL" id="MDP9863397.1"/>
    </source>
</evidence>
<dbReference type="SUPFAM" id="SSF51735">
    <property type="entry name" value="NAD(P)-binding Rossmann-fold domains"/>
    <property type="match status" value="1"/>
</dbReference>
<gene>
    <name evidence="3" type="ORF">J2S55_002663</name>
</gene>
<name>A0ABT9R2E3_9ACTN</name>
<proteinExistence type="inferred from homology"/>
<dbReference type="PANTHER" id="PTHR43000">
    <property type="entry name" value="DTDP-D-GLUCOSE 4,6-DEHYDRATASE-RELATED"/>
    <property type="match status" value="1"/>
</dbReference>
<protein>
    <submittedName>
        <fullName evidence="3">Nucleoside-diphosphate-sugar epimerase</fullName>
    </submittedName>
</protein>
<evidence type="ECO:0000259" key="2">
    <source>
        <dbReference type="Pfam" id="PF01370"/>
    </source>
</evidence>
<feature type="domain" description="NAD-dependent epimerase/dehydratase" evidence="2">
    <location>
        <begin position="25"/>
        <end position="238"/>
    </location>
</feature>
<dbReference type="Proteomes" id="UP001230426">
    <property type="component" value="Unassembled WGS sequence"/>
</dbReference>
<dbReference type="Gene3D" id="3.40.50.720">
    <property type="entry name" value="NAD(P)-binding Rossmann-like Domain"/>
    <property type="match status" value="1"/>
</dbReference>
<keyword evidence="4" id="KW-1185">Reference proteome</keyword>
<comment type="caution">
    <text evidence="3">The sequence shown here is derived from an EMBL/GenBank/DDBJ whole genome shotgun (WGS) entry which is preliminary data.</text>
</comment>
<accession>A0ABT9R2E3</accession>
<organism evidence="3 4">
    <name type="scientific">Streptosporangium brasiliense</name>
    <dbReference type="NCBI Taxonomy" id="47480"/>
    <lineage>
        <taxon>Bacteria</taxon>
        <taxon>Bacillati</taxon>
        <taxon>Actinomycetota</taxon>
        <taxon>Actinomycetes</taxon>
        <taxon>Streptosporangiales</taxon>
        <taxon>Streptosporangiaceae</taxon>
        <taxon>Streptosporangium</taxon>
    </lineage>
</organism>
<dbReference type="EMBL" id="JAUSRB010000002">
    <property type="protein sequence ID" value="MDP9863397.1"/>
    <property type="molecule type" value="Genomic_DNA"/>
</dbReference>
<dbReference type="InterPro" id="IPR036291">
    <property type="entry name" value="NAD(P)-bd_dom_sf"/>
</dbReference>
<evidence type="ECO:0000256" key="1">
    <source>
        <dbReference type="ARBA" id="ARBA00007637"/>
    </source>
</evidence>
<evidence type="ECO:0000313" key="4">
    <source>
        <dbReference type="Proteomes" id="UP001230426"/>
    </source>
</evidence>
<comment type="similarity">
    <text evidence="1">Belongs to the NAD(P)-dependent epimerase/dehydratase family.</text>
</comment>